<reference evidence="8 9" key="1">
    <citation type="journal article" date="2014" name="Genome Biol. Evol.">
        <title>Comparative genomics and transcriptomics analyses reveal divergent lifestyle features of nematode endoparasitic fungus Hirsutella minnesotensis.</title>
        <authorList>
            <person name="Lai Y."/>
            <person name="Liu K."/>
            <person name="Zhang X."/>
            <person name="Zhang X."/>
            <person name="Li K."/>
            <person name="Wang N."/>
            <person name="Shu C."/>
            <person name="Wu Y."/>
            <person name="Wang C."/>
            <person name="Bushley K.E."/>
            <person name="Xiang M."/>
            <person name="Liu X."/>
        </authorList>
    </citation>
    <scope>NUCLEOTIDE SEQUENCE [LARGE SCALE GENOMIC DNA]</scope>
    <source>
        <strain evidence="8 9">3608</strain>
    </source>
</reference>
<evidence type="ECO:0000256" key="2">
    <source>
        <dbReference type="ARBA" id="ARBA00006921"/>
    </source>
</evidence>
<comment type="similarity">
    <text evidence="2 6">Belongs to the copper transporter (Ctr) (TC 1.A.56) family. SLC31A subfamily.</text>
</comment>
<keyword evidence="6" id="KW-0186">Copper</keyword>
<keyword evidence="6" id="KW-0187">Copper transport</keyword>
<name>A0A0F8A2G8_9HYPO</name>
<keyword evidence="9" id="KW-1185">Reference proteome</keyword>
<dbReference type="EMBL" id="KQ030508">
    <property type="protein sequence ID" value="KJZ77007.1"/>
    <property type="molecule type" value="Genomic_DNA"/>
</dbReference>
<dbReference type="Pfam" id="PF04145">
    <property type="entry name" value="Ctr"/>
    <property type="match status" value="1"/>
</dbReference>
<protein>
    <recommendedName>
        <fullName evidence="6">Copper transport protein</fullName>
    </recommendedName>
</protein>
<dbReference type="PANTHER" id="PTHR12483:SF73">
    <property type="entry name" value="COPPER TRANSPORT PROTEIN CTR3"/>
    <property type="match status" value="1"/>
</dbReference>
<dbReference type="PANTHER" id="PTHR12483">
    <property type="entry name" value="SOLUTE CARRIER FAMILY 31 COPPER TRANSPORTERS"/>
    <property type="match status" value="1"/>
</dbReference>
<evidence type="ECO:0000313" key="9">
    <source>
        <dbReference type="Proteomes" id="UP000054481"/>
    </source>
</evidence>
<evidence type="ECO:0000256" key="6">
    <source>
        <dbReference type="RuleBase" id="RU367022"/>
    </source>
</evidence>
<keyword evidence="6" id="KW-0813">Transport</keyword>
<evidence type="ECO:0000256" key="5">
    <source>
        <dbReference type="ARBA" id="ARBA00023136"/>
    </source>
</evidence>
<feature type="region of interest" description="Disordered" evidence="7">
    <location>
        <begin position="1"/>
        <end position="34"/>
    </location>
</feature>
<organism evidence="8 9">
    <name type="scientific">Hirsutella minnesotensis 3608</name>
    <dbReference type="NCBI Taxonomy" id="1043627"/>
    <lineage>
        <taxon>Eukaryota</taxon>
        <taxon>Fungi</taxon>
        <taxon>Dikarya</taxon>
        <taxon>Ascomycota</taxon>
        <taxon>Pezizomycotina</taxon>
        <taxon>Sordariomycetes</taxon>
        <taxon>Hypocreomycetidae</taxon>
        <taxon>Hypocreales</taxon>
        <taxon>Ophiocordycipitaceae</taxon>
        <taxon>Hirsutella</taxon>
    </lineage>
</organism>
<dbReference type="AlphaFoldDB" id="A0A0F8A2G8"/>
<feature type="transmembrane region" description="Helical" evidence="6">
    <location>
        <begin position="69"/>
        <end position="89"/>
    </location>
</feature>
<evidence type="ECO:0000313" key="8">
    <source>
        <dbReference type="EMBL" id="KJZ77007.1"/>
    </source>
</evidence>
<evidence type="ECO:0000256" key="4">
    <source>
        <dbReference type="ARBA" id="ARBA00022989"/>
    </source>
</evidence>
<evidence type="ECO:0000256" key="1">
    <source>
        <dbReference type="ARBA" id="ARBA00004141"/>
    </source>
</evidence>
<accession>A0A0F8A2G8</accession>
<dbReference type="Proteomes" id="UP000054481">
    <property type="component" value="Unassembled WGS sequence"/>
</dbReference>
<dbReference type="GO" id="GO:0016020">
    <property type="term" value="C:membrane"/>
    <property type="evidence" value="ECO:0007669"/>
    <property type="project" value="UniProtKB-SubCell"/>
</dbReference>
<proteinExistence type="inferred from homology"/>
<evidence type="ECO:0000256" key="7">
    <source>
        <dbReference type="SAM" id="MobiDB-lite"/>
    </source>
</evidence>
<keyword evidence="6" id="KW-0406">Ion transport</keyword>
<dbReference type="InterPro" id="IPR007274">
    <property type="entry name" value="Cop_transporter"/>
</dbReference>
<sequence>MDHSGHGGMDHGNHAAMNHSGPAMPAKNGTMGGGMGHGMGKNGCKISMLFNTNTINSCFLTDKWRITSAGMFAGSCIGVFLLGMALELLRRSVKEYDRFLVRQHHAKYQGTPAAAVGAEGESVSSKDRVVPAACAAVPPFRPNLWQQAIRAFLHLVQFTVAYILMLLAMYYNVYMIVCIFLGAFFGAFIFQWEYLPLG</sequence>
<comment type="subcellular location">
    <subcellularLocation>
        <location evidence="1 6">Membrane</location>
        <topology evidence="1 6">Multi-pass membrane protein</topology>
    </subcellularLocation>
</comment>
<keyword evidence="3 6" id="KW-0812">Transmembrane</keyword>
<gene>
    <name evidence="8" type="ORF">HIM_03328</name>
</gene>
<dbReference type="OrthoDB" id="161814at2759"/>
<feature type="transmembrane region" description="Helical" evidence="6">
    <location>
        <begin position="174"/>
        <end position="195"/>
    </location>
</feature>
<keyword evidence="5 6" id="KW-0472">Membrane</keyword>
<feature type="compositionally biased region" description="Basic and acidic residues" evidence="7">
    <location>
        <begin position="1"/>
        <end position="13"/>
    </location>
</feature>
<evidence type="ECO:0000256" key="3">
    <source>
        <dbReference type="ARBA" id="ARBA00022692"/>
    </source>
</evidence>
<keyword evidence="4 6" id="KW-1133">Transmembrane helix</keyword>
<dbReference type="GO" id="GO:0005375">
    <property type="term" value="F:copper ion transmembrane transporter activity"/>
    <property type="evidence" value="ECO:0007669"/>
    <property type="project" value="UniProtKB-UniRule"/>
</dbReference>